<evidence type="ECO:0000313" key="2">
    <source>
        <dbReference type="EMBL" id="KAL1305267.1"/>
    </source>
</evidence>
<sequence length="207" mass="23037">MTIKRKRSLCAFSSPVGGFAASLPQGIPETPLRLPLYFPQSKLNEATSSETFRHWKVQDDAGAAHLNSRTRKRYRDNRPESEQVYATTITKLFGAQKEHPNASPIQSRDQPIRQQPPAQSSTLHYFWRLPSSATTSLRRNSPDSQSAFEPNSAACEDCDDSLRSADAMDLDDTLIQEETACYTCGKNVCDLCAVSADQRRCLNCATC</sequence>
<name>A0ABR3PGJ2_9PEZI</name>
<gene>
    <name evidence="2" type="ORF">AAFC00_002178</name>
</gene>
<feature type="compositionally biased region" description="Polar residues" evidence="1">
    <location>
        <begin position="103"/>
        <end position="120"/>
    </location>
</feature>
<dbReference type="EMBL" id="JBFMKM010000007">
    <property type="protein sequence ID" value="KAL1305267.1"/>
    <property type="molecule type" value="Genomic_DNA"/>
</dbReference>
<evidence type="ECO:0000313" key="3">
    <source>
        <dbReference type="Proteomes" id="UP001562354"/>
    </source>
</evidence>
<protein>
    <submittedName>
        <fullName evidence="2">Uncharacterized protein</fullName>
    </submittedName>
</protein>
<accession>A0ABR3PGJ2</accession>
<reference evidence="2 3" key="1">
    <citation type="submission" date="2024-07" db="EMBL/GenBank/DDBJ databases">
        <title>Draft sequence of the Neodothiora populina.</title>
        <authorList>
            <person name="Drown D.D."/>
            <person name="Schuette U.S."/>
            <person name="Buechlein A.B."/>
            <person name="Rusch D.R."/>
            <person name="Winton L.W."/>
            <person name="Adams G.A."/>
        </authorList>
    </citation>
    <scope>NUCLEOTIDE SEQUENCE [LARGE SCALE GENOMIC DNA]</scope>
    <source>
        <strain evidence="2 3">CPC 39397</strain>
    </source>
</reference>
<evidence type="ECO:0000256" key="1">
    <source>
        <dbReference type="SAM" id="MobiDB-lite"/>
    </source>
</evidence>
<dbReference type="RefSeq" id="XP_069201540.1">
    <property type="nucleotide sequence ID" value="XM_069347984.1"/>
</dbReference>
<keyword evidence="3" id="KW-1185">Reference proteome</keyword>
<feature type="region of interest" description="Disordered" evidence="1">
    <location>
        <begin position="96"/>
        <end position="120"/>
    </location>
</feature>
<dbReference type="GeneID" id="95975880"/>
<organism evidence="2 3">
    <name type="scientific">Neodothiora populina</name>
    <dbReference type="NCBI Taxonomy" id="2781224"/>
    <lineage>
        <taxon>Eukaryota</taxon>
        <taxon>Fungi</taxon>
        <taxon>Dikarya</taxon>
        <taxon>Ascomycota</taxon>
        <taxon>Pezizomycotina</taxon>
        <taxon>Dothideomycetes</taxon>
        <taxon>Dothideomycetidae</taxon>
        <taxon>Dothideales</taxon>
        <taxon>Dothioraceae</taxon>
        <taxon>Neodothiora</taxon>
    </lineage>
</organism>
<proteinExistence type="predicted"/>
<comment type="caution">
    <text evidence="2">The sequence shown here is derived from an EMBL/GenBank/DDBJ whole genome shotgun (WGS) entry which is preliminary data.</text>
</comment>
<dbReference type="Proteomes" id="UP001562354">
    <property type="component" value="Unassembled WGS sequence"/>
</dbReference>